<sequence length="31" mass="3559">MLHNGLSKQKLPRFSINHSPHTSGRQSCIRK</sequence>
<protein>
    <submittedName>
        <fullName evidence="2">Uncharacterized protein</fullName>
    </submittedName>
</protein>
<feature type="region of interest" description="Disordered" evidence="1">
    <location>
        <begin position="1"/>
        <end position="31"/>
    </location>
</feature>
<dbReference type="EMBL" id="JOJR01000401">
    <property type="protein sequence ID" value="RCN38418.1"/>
    <property type="molecule type" value="Genomic_DNA"/>
</dbReference>
<evidence type="ECO:0000256" key="1">
    <source>
        <dbReference type="SAM" id="MobiDB-lite"/>
    </source>
</evidence>
<dbReference type="AlphaFoldDB" id="A0A368G3Z6"/>
<name>A0A368G3Z6_ANCCA</name>
<comment type="caution">
    <text evidence="2">The sequence shown here is derived from an EMBL/GenBank/DDBJ whole genome shotgun (WGS) entry which is preliminary data.</text>
</comment>
<organism evidence="2 3">
    <name type="scientific">Ancylostoma caninum</name>
    <name type="common">Dog hookworm</name>
    <dbReference type="NCBI Taxonomy" id="29170"/>
    <lineage>
        <taxon>Eukaryota</taxon>
        <taxon>Metazoa</taxon>
        <taxon>Ecdysozoa</taxon>
        <taxon>Nematoda</taxon>
        <taxon>Chromadorea</taxon>
        <taxon>Rhabditida</taxon>
        <taxon>Rhabditina</taxon>
        <taxon>Rhabditomorpha</taxon>
        <taxon>Strongyloidea</taxon>
        <taxon>Ancylostomatidae</taxon>
        <taxon>Ancylostomatinae</taxon>
        <taxon>Ancylostoma</taxon>
    </lineage>
</organism>
<feature type="compositionally biased region" description="Polar residues" evidence="1">
    <location>
        <begin position="16"/>
        <end position="31"/>
    </location>
</feature>
<keyword evidence="3" id="KW-1185">Reference proteome</keyword>
<reference evidence="2 3" key="1">
    <citation type="submission" date="2014-10" db="EMBL/GenBank/DDBJ databases">
        <title>Draft genome of the hookworm Ancylostoma caninum.</title>
        <authorList>
            <person name="Mitreva M."/>
        </authorList>
    </citation>
    <scope>NUCLEOTIDE SEQUENCE [LARGE SCALE GENOMIC DNA]</scope>
    <source>
        <strain evidence="2 3">Baltimore</strain>
    </source>
</reference>
<evidence type="ECO:0000313" key="2">
    <source>
        <dbReference type="EMBL" id="RCN38418.1"/>
    </source>
</evidence>
<accession>A0A368G3Z6</accession>
<gene>
    <name evidence="2" type="ORF">ANCCAN_15668</name>
</gene>
<proteinExistence type="predicted"/>
<dbReference type="Proteomes" id="UP000252519">
    <property type="component" value="Unassembled WGS sequence"/>
</dbReference>
<evidence type="ECO:0000313" key="3">
    <source>
        <dbReference type="Proteomes" id="UP000252519"/>
    </source>
</evidence>